<keyword evidence="1" id="KW-0732">Signal</keyword>
<dbReference type="NCBIfam" id="TIGR04183">
    <property type="entry name" value="Por_Secre_tail"/>
    <property type="match status" value="1"/>
</dbReference>
<dbReference type="PANTHER" id="PTHR34677">
    <property type="match status" value="1"/>
</dbReference>
<feature type="chain" id="PRO_5019325673" evidence="1">
    <location>
        <begin position="24"/>
        <end position="2148"/>
    </location>
</feature>
<dbReference type="PANTHER" id="PTHR34677:SF3">
    <property type="entry name" value="BACTERIAL IG-LIKE DOMAIN-CONTAINING PROTEIN"/>
    <property type="match status" value="1"/>
</dbReference>
<feature type="signal peptide" evidence="1">
    <location>
        <begin position="1"/>
        <end position="23"/>
    </location>
</feature>
<dbReference type="SUPFAM" id="SSF49313">
    <property type="entry name" value="Cadherin-like"/>
    <property type="match status" value="3"/>
</dbReference>
<dbReference type="GO" id="GO:0016020">
    <property type="term" value="C:membrane"/>
    <property type="evidence" value="ECO:0007669"/>
    <property type="project" value="InterPro"/>
</dbReference>
<dbReference type="InterPro" id="IPR015919">
    <property type="entry name" value="Cadherin-like_sf"/>
</dbReference>
<dbReference type="Gene3D" id="2.60.40.1800">
    <property type="match status" value="2"/>
</dbReference>
<accession>A0A418R7K2</accession>
<dbReference type="SUPFAM" id="SSF49265">
    <property type="entry name" value="Fibronectin type III"/>
    <property type="match status" value="1"/>
</dbReference>
<reference evidence="3 4" key="2">
    <citation type="submission" date="2019-01" db="EMBL/GenBank/DDBJ databases">
        <title>Hymenobacter humicola sp. nov., isolated from soils in Antarctica.</title>
        <authorList>
            <person name="Sedlacek I."/>
            <person name="Holochova P."/>
            <person name="Kralova S."/>
            <person name="Pantucek R."/>
            <person name="Stankova E."/>
            <person name="Vrbovska V."/>
            <person name="Kristofova L."/>
            <person name="Svec P."/>
            <person name="Busse H.-J."/>
        </authorList>
    </citation>
    <scope>NUCLEOTIDE SEQUENCE [LARGE SCALE GENOMIC DNA]</scope>
    <source>
        <strain evidence="3 4">CCM 8852</strain>
    </source>
</reference>
<reference evidence="3 4" key="1">
    <citation type="submission" date="2018-09" db="EMBL/GenBank/DDBJ databases">
        <authorList>
            <person name="Zeman M."/>
            <person name="Pardy F."/>
        </authorList>
    </citation>
    <scope>NUCLEOTIDE SEQUENCE [LARGE SCALE GENOMIC DNA]</scope>
    <source>
        <strain evidence="3 4">CCM 8852</strain>
    </source>
</reference>
<keyword evidence="4" id="KW-1185">Reference proteome</keyword>
<dbReference type="Pfam" id="PF18962">
    <property type="entry name" value="Por_Secre_tail"/>
    <property type="match status" value="1"/>
</dbReference>
<dbReference type="Proteomes" id="UP000284250">
    <property type="component" value="Unassembled WGS sequence"/>
</dbReference>
<sequence length="2148" mass="217241">MRLNLRRLLLLLLPLGMAFGAKAQLSVIESFTTDGEGSRYVSNSAALNSTPGFPFTNLSYFERATTNPVMRGATTTFGTASNPAPIGGSPGPFWACEGVRGDNTSNDRAPGTVTLNTINVTGYTALKVGVKLANARGPGNTNVNAGPMFENDDKIRIEYAMNGGAWTTVGLFVGDNPMTNGDGQMRQDTSVPLNEMSWDDASAPVLTNSMQAFLFNIPVTGTSLQVRVVLDQRGATEELAFDDITVTGTLGGPTAPTLANIETTDINYLEGDPATQVTNTLTVSGTITGATIQIQSGFVTGQDVLSFTPVGSIVGSGGSTSTNGTLTLTGTGTAAQYQQALRSVTYRNSNTTNPTTATRIIQFTGANGTSNSPVQARNILVTSTLNAAAALPYTEDFETDGESARYSTNSFSSTMALGYGRTTGATPANGYSSTSYTNFNGTTYLYAEGVSNGNNPDPRRIGELILAPVDATNYKDLHFKLRLGASTGTFETDDYVKFYYRLNGNAGTWVLFGTFAGNASGNLVMGSTTLGNALQDVDFTLPATLTGTPLDFRVELKNDAFEEVVLDYIRVTGTLLAAPTVTTAVATSVTTTSAVLGGNVTADGGATVTERGVVYVVGTGTPTTAEMKAANGTGTGAFSATITGLTPSTQYTVRAYAINSIGTSYGNPVSFTTTAPTITVAPATLPNGTVAVAYSQTISASGGTAPYTYALTAGTLPTGLTLAANGTLAGTPTAGGTFSFTITATDASTGNGPYSGARAYSLTIAAPTIAVAPATLPSGTVAAAYSQSITASGGTAPYTYALTAGALPTGLTLTASGTLAGTPTASGTFNFIITATDASTGAGPYSGARAYTVLINAQAVTAAPVVTTPANGSFSTTTTPTYQGTAVAGSTVTVLIDGSSIGTTTATGAGTFSLSQPTALSQGSHTVRATAQTSGSAQSASSNTNTFTVDSVPPTVAISSTTAANGSGSSNATFAYTVTFSETVTGFVSGDVTVGNGTLSGFAGSGTAYTFNVTPAANGAVTVNVAANVAQDGAGNGNTAATQYAITYSQAVTAAPVITDPTNGSYRATTTPTYVGTAPAASTVTVYVDDTAIGTTTATASGNWALSQPTALSQGSHTVRATAQTNGSAVSASSGSVNFLVDTVRPTVAITSSAGSPTSSSPIPITVTFSESVTGFVAADVTVGNGTLSAFAGSGTIYTFNVTPTAAGTVTVSVASSVALDAAGNDNVASPTFSITYSAPALALAPATLPNGTVGTAYSQTITASGGTAPYSFAVTAGALPTGLTLAANGTLSGTPSANNAFNFTLTATDASPAPGPYSGARAYSVTISSQPATATPSVTVPSNNSRLVTTTPTYRGSAVPGTTVTVYVDGTSIGSTATTSSGTFTLIQPSALSQGSHTVYATAQAGSQPVSANSAIVTFSIDSIPPSVALSSTASSPTSTSPIPVQVVFSESVTGFVAGDVTVSNGTLSSFSGSGTTYNFTVTPAANGAVTVDVAANVAQDAAGNGNTAAPQFSIQYNAPVVVTVTTWTGAVSTDWFTAGNWTAGVPTTTLDATIANGTPRYPQVSAGTAQVRSLTLNSGTTLTQTGGTLDVRADLTNNGSFQPTGGTVVLGTSAQARLLGSSSTRFWNLTAQANGAQLSTAAGSSVQRLLTLTGNLTTNGNPLTLESNAATTALLVNSGGIVVGNATVQRYIDPSLNNGLGYRHYASPVQATRVSDLATSGFAPVVNPAYNNAPNPGAVVPFPTVFGYDEARLTGASATTRAFEQGYFSPATLSDALNPGRGYTVNIAASEKVALTGTLNTGTVPVGALSRGPEQNAGWQLLGNPYPAPLDWNVARTGLPTGVQDAIYVYQSADQYTGTYQFYQNGFGTLPGGLIGSMQGFFLRVSQNVPSFSFQNAWRSTTYQNPSFNRAAADSRPMVQLDLVDARGTHEPTFVYFEQGATAGFDARFDAEKLPNSTGLNLSSEAAGLQLAVNGLPPTTTATVVALAVGVPTTGTYTLQAAALLNLAATGVYLHDAVTGQQVNLGQQASYSFTASNAALLTNRFSLRFAPLGPLATKTGLTAADVSVYPNPAHASFTLKLPAISGTSQARVTLYSVLGQSLRDFTLALPATGAQATLNVQDLPTGVYVLRVRAGATTITKRVVVE</sequence>
<dbReference type="Pfam" id="PF19078">
    <property type="entry name" value="Big_12"/>
    <property type="match status" value="3"/>
</dbReference>
<dbReference type="PROSITE" id="PS50853">
    <property type="entry name" value="FN3"/>
    <property type="match status" value="1"/>
</dbReference>
<dbReference type="InterPro" id="IPR013783">
    <property type="entry name" value="Ig-like_fold"/>
</dbReference>
<dbReference type="NCBIfam" id="NF033510">
    <property type="entry name" value="Ca_tandemer"/>
    <property type="match status" value="2"/>
</dbReference>
<name>A0A418R7K2_9BACT</name>
<comment type="caution">
    <text evidence="3">The sequence shown here is derived from an EMBL/GenBank/DDBJ whole genome shotgun (WGS) entry which is preliminary data.</text>
</comment>
<protein>
    <submittedName>
        <fullName evidence="3">T9SS C-terminal target domain-containing protein</fullName>
    </submittedName>
</protein>
<organism evidence="3 4">
    <name type="scientific">Hymenobacter rubripertinctus</name>
    <dbReference type="NCBI Taxonomy" id="2029981"/>
    <lineage>
        <taxon>Bacteria</taxon>
        <taxon>Pseudomonadati</taxon>
        <taxon>Bacteroidota</taxon>
        <taxon>Cytophagia</taxon>
        <taxon>Cytophagales</taxon>
        <taxon>Hymenobacteraceae</taxon>
        <taxon>Hymenobacter</taxon>
    </lineage>
</organism>
<dbReference type="InterPro" id="IPR026444">
    <property type="entry name" value="Secre_tail"/>
</dbReference>
<dbReference type="InterPro" id="IPR003961">
    <property type="entry name" value="FN3_dom"/>
</dbReference>
<feature type="domain" description="Fibronectin type-III" evidence="2">
    <location>
        <begin position="578"/>
        <end position="677"/>
    </location>
</feature>
<evidence type="ECO:0000313" key="4">
    <source>
        <dbReference type="Proteomes" id="UP000284250"/>
    </source>
</evidence>
<dbReference type="Gene3D" id="2.60.40.10">
    <property type="entry name" value="Immunoglobulins"/>
    <property type="match status" value="6"/>
</dbReference>
<evidence type="ECO:0000256" key="1">
    <source>
        <dbReference type="SAM" id="SignalP"/>
    </source>
</evidence>
<dbReference type="InterPro" id="IPR044048">
    <property type="entry name" value="Big_12"/>
</dbReference>
<proteinExistence type="predicted"/>
<gene>
    <name evidence="3" type="ORF">D0T11_02235</name>
</gene>
<evidence type="ECO:0000313" key="3">
    <source>
        <dbReference type="EMBL" id="RIY13274.1"/>
    </source>
</evidence>
<dbReference type="CDD" id="cd00063">
    <property type="entry name" value="FN3"/>
    <property type="match status" value="1"/>
</dbReference>
<dbReference type="Pfam" id="PF05345">
    <property type="entry name" value="He_PIG"/>
    <property type="match status" value="3"/>
</dbReference>
<dbReference type="GO" id="GO:0005509">
    <property type="term" value="F:calcium ion binding"/>
    <property type="evidence" value="ECO:0007669"/>
    <property type="project" value="InterPro"/>
</dbReference>
<evidence type="ECO:0000259" key="2">
    <source>
        <dbReference type="PROSITE" id="PS50853"/>
    </source>
</evidence>
<dbReference type="InterPro" id="IPR036116">
    <property type="entry name" value="FN3_sf"/>
</dbReference>
<dbReference type="OrthoDB" id="9801383at2"/>
<dbReference type="RefSeq" id="WP_119654158.1">
    <property type="nucleotide sequence ID" value="NZ_JBHUOI010000002.1"/>
</dbReference>
<dbReference type="EMBL" id="QYCN01000003">
    <property type="protein sequence ID" value="RIY13274.1"/>
    <property type="molecule type" value="Genomic_DNA"/>
</dbReference>